<comment type="caution">
    <text evidence="1">The sequence shown here is derived from an EMBL/GenBank/DDBJ whole genome shotgun (WGS) entry which is preliminary data.</text>
</comment>
<feature type="non-terminal residue" evidence="1">
    <location>
        <position position="100"/>
    </location>
</feature>
<sequence>EVGNIAQELLNNKKGKYNKDIKFRWMEVFDQVLVSYCVRPDKSGVTFTLANTELVATATPQKLDKQVYKYANKLCPSEQKHSEGHVFGIVGHCKNASYYV</sequence>
<accession>A0A9N9J8M9</accession>
<proteinExistence type="predicted"/>
<dbReference type="AlphaFoldDB" id="A0A9N9J8M9"/>
<dbReference type="EMBL" id="CAJVPZ010045666">
    <property type="protein sequence ID" value="CAG8769717.1"/>
    <property type="molecule type" value="Genomic_DNA"/>
</dbReference>
<name>A0A9N9J8M9_9GLOM</name>
<gene>
    <name evidence="1" type="ORF">RFULGI_LOCUS14972</name>
</gene>
<dbReference type="Proteomes" id="UP000789396">
    <property type="component" value="Unassembled WGS sequence"/>
</dbReference>
<reference evidence="1" key="1">
    <citation type="submission" date="2021-06" db="EMBL/GenBank/DDBJ databases">
        <authorList>
            <person name="Kallberg Y."/>
            <person name="Tangrot J."/>
            <person name="Rosling A."/>
        </authorList>
    </citation>
    <scope>NUCLEOTIDE SEQUENCE</scope>
    <source>
        <strain evidence="1">IN212</strain>
    </source>
</reference>
<evidence type="ECO:0000313" key="2">
    <source>
        <dbReference type="Proteomes" id="UP000789396"/>
    </source>
</evidence>
<evidence type="ECO:0000313" key="1">
    <source>
        <dbReference type="EMBL" id="CAG8769717.1"/>
    </source>
</evidence>
<protein>
    <submittedName>
        <fullName evidence="1">5424_t:CDS:1</fullName>
    </submittedName>
</protein>
<organism evidence="1 2">
    <name type="scientific">Racocetra fulgida</name>
    <dbReference type="NCBI Taxonomy" id="60492"/>
    <lineage>
        <taxon>Eukaryota</taxon>
        <taxon>Fungi</taxon>
        <taxon>Fungi incertae sedis</taxon>
        <taxon>Mucoromycota</taxon>
        <taxon>Glomeromycotina</taxon>
        <taxon>Glomeromycetes</taxon>
        <taxon>Diversisporales</taxon>
        <taxon>Gigasporaceae</taxon>
        <taxon>Racocetra</taxon>
    </lineage>
</organism>
<keyword evidence="2" id="KW-1185">Reference proteome</keyword>
<feature type="non-terminal residue" evidence="1">
    <location>
        <position position="1"/>
    </location>
</feature>